<dbReference type="Proteomes" id="UP000676194">
    <property type="component" value="Chromosome"/>
</dbReference>
<keyword evidence="3" id="KW-1185">Reference proteome</keyword>
<protein>
    <submittedName>
        <fullName evidence="2">Uncharacterized protein</fullName>
    </submittedName>
</protein>
<accession>A0A8E6ESY4</accession>
<evidence type="ECO:0000256" key="1">
    <source>
        <dbReference type="SAM" id="MobiDB-lite"/>
    </source>
</evidence>
<dbReference type="KEGG" id="tsph:KIH39_22625"/>
<evidence type="ECO:0000313" key="3">
    <source>
        <dbReference type="Proteomes" id="UP000676194"/>
    </source>
</evidence>
<dbReference type="EMBL" id="CP074694">
    <property type="protein sequence ID" value="QVL31609.1"/>
    <property type="molecule type" value="Genomic_DNA"/>
</dbReference>
<dbReference type="AlphaFoldDB" id="A0A8E6ESY4"/>
<gene>
    <name evidence="2" type="ORF">KIH39_22625</name>
</gene>
<feature type="region of interest" description="Disordered" evidence="1">
    <location>
        <begin position="21"/>
        <end position="51"/>
    </location>
</feature>
<reference evidence="2" key="1">
    <citation type="submission" date="2021-05" db="EMBL/GenBank/DDBJ databases">
        <title>Complete genome sequence of the cellulolytic planctomycete Telmatocola sphagniphila SP2T and characterization of the first cellulase from planctomycetes.</title>
        <authorList>
            <person name="Rakitin A.L."/>
            <person name="Beletsky A.V."/>
            <person name="Naumoff D.G."/>
            <person name="Kulichevskaya I.S."/>
            <person name="Mardanov A.V."/>
            <person name="Ravin N.V."/>
            <person name="Dedysh S.N."/>
        </authorList>
    </citation>
    <scope>NUCLEOTIDE SEQUENCE</scope>
    <source>
        <strain evidence="2">SP2T</strain>
    </source>
</reference>
<proteinExistence type="predicted"/>
<evidence type="ECO:0000313" key="2">
    <source>
        <dbReference type="EMBL" id="QVL31609.1"/>
    </source>
</evidence>
<organism evidence="2 3">
    <name type="scientific">Telmatocola sphagniphila</name>
    <dbReference type="NCBI Taxonomy" id="1123043"/>
    <lineage>
        <taxon>Bacteria</taxon>
        <taxon>Pseudomonadati</taxon>
        <taxon>Planctomycetota</taxon>
        <taxon>Planctomycetia</taxon>
        <taxon>Gemmatales</taxon>
        <taxon>Gemmataceae</taxon>
    </lineage>
</organism>
<dbReference type="RefSeq" id="WP_213495673.1">
    <property type="nucleotide sequence ID" value="NZ_CP074694.1"/>
</dbReference>
<name>A0A8E6ESY4_9BACT</name>
<sequence length="191" mass="21047">MAVYGRARLHDLRGTVNRLPSLRPTELDKDSKEIPLAATGADGGGKSLTPALTPESDFRRLVSKSFDDAEVNSLLTSGERKLLQVMAFDEARGREIAEEKNAPSRARSVDPLIKSQDWQIVNVDLSKLYDINNSNSSYSGSNDQAKACGTVRKDLIVLSPELRRVIEAWPKLTEEFRNAILLIVKANLPAS</sequence>